<dbReference type="Proteomes" id="UP000695022">
    <property type="component" value="Unplaced"/>
</dbReference>
<protein>
    <submittedName>
        <fullName evidence="2">Uncharacterized protein LOC106814304</fullName>
    </submittedName>
</protein>
<dbReference type="PROSITE" id="PS51257">
    <property type="entry name" value="PROKAR_LIPOPROTEIN"/>
    <property type="match status" value="1"/>
</dbReference>
<name>A0ABM1EPH0_PRICU</name>
<evidence type="ECO:0000313" key="2">
    <source>
        <dbReference type="RefSeq" id="XP_014674091.1"/>
    </source>
</evidence>
<dbReference type="RefSeq" id="XP_014674091.1">
    <property type="nucleotide sequence ID" value="XM_014818605.1"/>
</dbReference>
<reference evidence="2" key="1">
    <citation type="submission" date="2025-08" db="UniProtKB">
        <authorList>
            <consortium name="RefSeq"/>
        </authorList>
    </citation>
    <scope>IDENTIFICATION</scope>
</reference>
<dbReference type="GeneID" id="106814304"/>
<keyword evidence="1" id="KW-1185">Reference proteome</keyword>
<proteinExistence type="predicted"/>
<evidence type="ECO:0000313" key="1">
    <source>
        <dbReference type="Proteomes" id="UP000695022"/>
    </source>
</evidence>
<gene>
    <name evidence="2" type="primary">LOC106814304</name>
</gene>
<organism evidence="1 2">
    <name type="scientific">Priapulus caudatus</name>
    <name type="common">Priapulid worm</name>
    <dbReference type="NCBI Taxonomy" id="37621"/>
    <lineage>
        <taxon>Eukaryota</taxon>
        <taxon>Metazoa</taxon>
        <taxon>Ecdysozoa</taxon>
        <taxon>Scalidophora</taxon>
        <taxon>Priapulida</taxon>
        <taxon>Priapulimorpha</taxon>
        <taxon>Priapulimorphida</taxon>
        <taxon>Priapulidae</taxon>
        <taxon>Priapulus</taxon>
    </lineage>
</organism>
<sequence>MTRQLDYATLLSLYGCFFRLGTTLHLIVCSCRVACNETEYELTISSATYPAENYEDFIPDMVREGSLAVRRTLATWLNTSESALKSGAECLIEKSYCTNDSYDFTETSDDNTFFQAVQAGRSTFSDQCLLERYEVSRKQKLPEGNRESDKRKRKTLNFGELSSGVGGMFGPASACSSAHLVDNRVLELPVLLLRLSAVWQGCNKVDETQTTMSR</sequence>
<accession>A0ABM1EPH0</accession>